<organism evidence="1 2">
    <name type="scientific">Jaapia argillacea MUCL 33604</name>
    <dbReference type="NCBI Taxonomy" id="933084"/>
    <lineage>
        <taxon>Eukaryota</taxon>
        <taxon>Fungi</taxon>
        <taxon>Dikarya</taxon>
        <taxon>Basidiomycota</taxon>
        <taxon>Agaricomycotina</taxon>
        <taxon>Agaricomycetes</taxon>
        <taxon>Agaricomycetidae</taxon>
        <taxon>Jaapiales</taxon>
        <taxon>Jaapiaceae</taxon>
        <taxon>Jaapia</taxon>
    </lineage>
</organism>
<evidence type="ECO:0000313" key="1">
    <source>
        <dbReference type="EMBL" id="KDQ52873.1"/>
    </source>
</evidence>
<dbReference type="HOGENOM" id="CLU_3056149_0_0_1"/>
<name>A0A067PD84_9AGAM</name>
<dbReference type="AlphaFoldDB" id="A0A067PD84"/>
<gene>
    <name evidence="1" type="ORF">JAAARDRAFT_106522</name>
</gene>
<evidence type="ECO:0000313" key="2">
    <source>
        <dbReference type="Proteomes" id="UP000027265"/>
    </source>
</evidence>
<feature type="non-terminal residue" evidence="1">
    <location>
        <position position="54"/>
    </location>
</feature>
<proteinExistence type="predicted"/>
<feature type="non-terminal residue" evidence="1">
    <location>
        <position position="1"/>
    </location>
</feature>
<dbReference type="STRING" id="933084.A0A067PD84"/>
<dbReference type="Proteomes" id="UP000027265">
    <property type="component" value="Unassembled WGS sequence"/>
</dbReference>
<dbReference type="OrthoDB" id="3359887at2759"/>
<sequence>LCVFQLIHVSQHIFWNGSIRLGSQATVERAIGEIGHKIRSKKAPFQNMANLLYE</sequence>
<dbReference type="EMBL" id="KL197737">
    <property type="protein sequence ID" value="KDQ52873.1"/>
    <property type="molecule type" value="Genomic_DNA"/>
</dbReference>
<dbReference type="InParanoid" id="A0A067PD84"/>
<accession>A0A067PD84</accession>
<keyword evidence="2" id="KW-1185">Reference proteome</keyword>
<reference evidence="2" key="1">
    <citation type="journal article" date="2014" name="Proc. Natl. Acad. Sci. U.S.A.">
        <title>Extensive sampling of basidiomycete genomes demonstrates inadequacy of the white-rot/brown-rot paradigm for wood decay fungi.</title>
        <authorList>
            <person name="Riley R."/>
            <person name="Salamov A.A."/>
            <person name="Brown D.W."/>
            <person name="Nagy L.G."/>
            <person name="Floudas D."/>
            <person name="Held B.W."/>
            <person name="Levasseur A."/>
            <person name="Lombard V."/>
            <person name="Morin E."/>
            <person name="Otillar R."/>
            <person name="Lindquist E.A."/>
            <person name="Sun H."/>
            <person name="LaButti K.M."/>
            <person name="Schmutz J."/>
            <person name="Jabbour D."/>
            <person name="Luo H."/>
            <person name="Baker S.E."/>
            <person name="Pisabarro A.G."/>
            <person name="Walton J.D."/>
            <person name="Blanchette R.A."/>
            <person name="Henrissat B."/>
            <person name="Martin F."/>
            <person name="Cullen D."/>
            <person name="Hibbett D.S."/>
            <person name="Grigoriev I.V."/>
        </authorList>
    </citation>
    <scope>NUCLEOTIDE SEQUENCE [LARGE SCALE GENOMIC DNA]</scope>
    <source>
        <strain evidence="2">MUCL 33604</strain>
    </source>
</reference>
<protein>
    <submittedName>
        <fullName evidence="1">Uncharacterized protein</fullName>
    </submittedName>
</protein>